<accession>A0A4V3ED24</accession>
<sequence length="389" mass="42446">MCAAYTHGVTTERSIPRPLDRARRFTRRRFRVGVRRMRRSVIPALQMTVAGVGAYTIAERVLGHDDPLFAAIAALIALGFTKEPRMRKVLEVSVGCTLGILIGDLLLHQLGSNLGTATLVLFLSIMLARFLDSGPVLAMQMGLQALLVVLIPPPEAAALGPFTRSLDAIIGGAVAMVITLLTPKDPRREPIAELKSVVDAMTASLRDVAEAVRNSDSRQAWHSLIRCRGLQPQIDELRNAVRSAKELTVFSPAYRKHRHYVRHMAEVADQVDLSVRSMRVVARRIISTVDHATLSDEAVENLSAVLDEFADCSLLLSQAVSEPGSAYTHRMNTAQEGLSALAQRLHPKSLGIGTLEGETVVLLLRTLVVDMLQAAGSSHEDAREQLPEL</sequence>
<dbReference type="Pfam" id="PF13515">
    <property type="entry name" value="FUSC_2"/>
    <property type="match status" value="1"/>
</dbReference>
<evidence type="ECO:0000256" key="3">
    <source>
        <dbReference type="ARBA" id="ARBA00022989"/>
    </source>
</evidence>
<protein>
    <submittedName>
        <fullName evidence="6">Uncharacterized membrane protein YgaE (UPF0421/DUF939 family)</fullName>
    </submittedName>
</protein>
<dbReference type="GO" id="GO:0016020">
    <property type="term" value="C:membrane"/>
    <property type="evidence" value="ECO:0007669"/>
    <property type="project" value="UniProtKB-SubCell"/>
</dbReference>
<name>A0A4V3ED24_9MICC</name>
<keyword evidence="4" id="KW-0472">Membrane</keyword>
<reference evidence="6 7" key="1">
    <citation type="submission" date="2019-03" db="EMBL/GenBank/DDBJ databases">
        <title>Genomic Encyclopedia of Type Strains, Phase III (KMG-III): the genomes of soil and plant-associated and newly described type strains.</title>
        <authorList>
            <person name="Whitman W."/>
        </authorList>
    </citation>
    <scope>NUCLEOTIDE SEQUENCE [LARGE SCALE GENOMIC DNA]</scope>
    <source>
        <strain evidence="6 7">DSM 27373</strain>
    </source>
</reference>
<gene>
    <name evidence="6" type="ORF">EV640_101465</name>
</gene>
<keyword evidence="7" id="KW-1185">Reference proteome</keyword>
<keyword evidence="3" id="KW-1133">Transmembrane helix</keyword>
<comment type="subcellular location">
    <subcellularLocation>
        <location evidence="1">Membrane</location>
        <topology evidence="1">Multi-pass membrane protein</topology>
    </subcellularLocation>
</comment>
<evidence type="ECO:0000313" key="6">
    <source>
        <dbReference type="EMBL" id="TDS87671.1"/>
    </source>
</evidence>
<dbReference type="Proteomes" id="UP000294506">
    <property type="component" value="Unassembled WGS sequence"/>
</dbReference>
<dbReference type="InterPro" id="IPR049453">
    <property type="entry name" value="Memb_transporter_dom"/>
</dbReference>
<dbReference type="EMBL" id="SOAN01000001">
    <property type="protein sequence ID" value="TDS87671.1"/>
    <property type="molecule type" value="Genomic_DNA"/>
</dbReference>
<evidence type="ECO:0000256" key="4">
    <source>
        <dbReference type="ARBA" id="ARBA00023136"/>
    </source>
</evidence>
<keyword evidence="2" id="KW-0812">Transmembrane</keyword>
<feature type="domain" description="Integral membrane bound transporter" evidence="5">
    <location>
        <begin position="57"/>
        <end position="178"/>
    </location>
</feature>
<comment type="caution">
    <text evidence="6">The sequence shown here is derived from an EMBL/GenBank/DDBJ whole genome shotgun (WGS) entry which is preliminary data.</text>
</comment>
<proteinExistence type="predicted"/>
<evidence type="ECO:0000259" key="5">
    <source>
        <dbReference type="Pfam" id="PF13515"/>
    </source>
</evidence>
<evidence type="ECO:0000256" key="1">
    <source>
        <dbReference type="ARBA" id="ARBA00004141"/>
    </source>
</evidence>
<organism evidence="6 7">
    <name type="scientific">Nesterenkonia aurantiaca</name>
    <dbReference type="NCBI Taxonomy" id="1436010"/>
    <lineage>
        <taxon>Bacteria</taxon>
        <taxon>Bacillati</taxon>
        <taxon>Actinomycetota</taxon>
        <taxon>Actinomycetes</taxon>
        <taxon>Micrococcales</taxon>
        <taxon>Micrococcaceae</taxon>
        <taxon>Nesterenkonia</taxon>
    </lineage>
</organism>
<dbReference type="AlphaFoldDB" id="A0A4V3ED24"/>
<evidence type="ECO:0000313" key="7">
    <source>
        <dbReference type="Proteomes" id="UP000294506"/>
    </source>
</evidence>
<evidence type="ECO:0000256" key="2">
    <source>
        <dbReference type="ARBA" id="ARBA00022692"/>
    </source>
</evidence>